<reference evidence="1" key="1">
    <citation type="journal article" date="2021" name="Proc. Natl. Acad. Sci. U.S.A.">
        <title>Three genomes in the algal genus Volvox reveal the fate of a haploid sex-determining region after a transition to homothallism.</title>
        <authorList>
            <person name="Yamamoto K."/>
            <person name="Hamaji T."/>
            <person name="Kawai-Toyooka H."/>
            <person name="Matsuzaki R."/>
            <person name="Takahashi F."/>
            <person name="Nishimura Y."/>
            <person name="Kawachi M."/>
            <person name="Noguchi H."/>
            <person name="Minakuchi Y."/>
            <person name="Umen J.G."/>
            <person name="Toyoda A."/>
            <person name="Nozaki H."/>
        </authorList>
    </citation>
    <scope>NUCLEOTIDE SEQUENCE</scope>
    <source>
        <strain evidence="2">NIES-3785</strain>
        <strain evidence="1">NIES-3786</strain>
    </source>
</reference>
<dbReference type="Proteomes" id="UP000747110">
    <property type="component" value="Unassembled WGS sequence"/>
</dbReference>
<organism evidence="1 3">
    <name type="scientific">Volvox reticuliferus</name>
    <dbReference type="NCBI Taxonomy" id="1737510"/>
    <lineage>
        <taxon>Eukaryota</taxon>
        <taxon>Viridiplantae</taxon>
        <taxon>Chlorophyta</taxon>
        <taxon>core chlorophytes</taxon>
        <taxon>Chlorophyceae</taxon>
        <taxon>CS clade</taxon>
        <taxon>Chlamydomonadales</taxon>
        <taxon>Volvocaceae</taxon>
        <taxon>Volvox</taxon>
    </lineage>
</organism>
<accession>A0A8J4CHV3</accession>
<evidence type="ECO:0000313" key="1">
    <source>
        <dbReference type="EMBL" id="GIL81311.1"/>
    </source>
</evidence>
<keyword evidence="3" id="KW-1185">Reference proteome</keyword>
<name>A0A8J4CHV3_9CHLO</name>
<protein>
    <submittedName>
        <fullName evidence="1">Uncharacterized protein</fullName>
    </submittedName>
</protein>
<comment type="caution">
    <text evidence="1">The sequence shown here is derived from an EMBL/GenBank/DDBJ whole genome shotgun (WGS) entry which is preliminary data.</text>
</comment>
<dbReference type="EMBL" id="BNCQ01000002">
    <property type="protein sequence ID" value="GIL95026.1"/>
    <property type="molecule type" value="Genomic_DNA"/>
</dbReference>
<proteinExistence type="predicted"/>
<sequence>MASISLEQPPVTLKQPAKRRRRFDPWVSVGIKGTVGVHISHAASAATTARTVSLGLMHTGCPAHCTGKTHHRLHLFDAQQRGISTFATSTATAAAASASVARSCLHW</sequence>
<evidence type="ECO:0000313" key="2">
    <source>
        <dbReference type="EMBL" id="GIL95026.1"/>
    </source>
</evidence>
<gene>
    <name evidence="1" type="ORF">Vretifemale_10354</name>
    <name evidence="2" type="ORF">Vretimale_1138</name>
</gene>
<dbReference type="EMBL" id="BNCP01000021">
    <property type="protein sequence ID" value="GIL81311.1"/>
    <property type="molecule type" value="Genomic_DNA"/>
</dbReference>
<evidence type="ECO:0000313" key="3">
    <source>
        <dbReference type="Proteomes" id="UP000747110"/>
    </source>
</evidence>
<dbReference type="Proteomes" id="UP000722791">
    <property type="component" value="Unassembled WGS sequence"/>
</dbReference>
<dbReference type="AlphaFoldDB" id="A0A8J4CHV3"/>